<evidence type="ECO:0000256" key="4">
    <source>
        <dbReference type="ARBA" id="ARBA00022989"/>
    </source>
</evidence>
<evidence type="ECO:0000256" key="3">
    <source>
        <dbReference type="ARBA" id="ARBA00022927"/>
    </source>
</evidence>
<keyword evidence="3 7" id="KW-0653">Protein transport</keyword>
<dbReference type="PANTHER" id="PTHR30371:SF0">
    <property type="entry name" value="SEC-INDEPENDENT PROTEIN TRANSLOCASE PROTEIN TATC, CHLOROPLASTIC-RELATED"/>
    <property type="match status" value="1"/>
</dbReference>
<feature type="region of interest" description="Disordered" evidence="8">
    <location>
        <begin position="325"/>
        <end position="344"/>
    </location>
</feature>
<reference evidence="9 10" key="1">
    <citation type="submission" date="2018-03" db="EMBL/GenBank/DDBJ databases">
        <title>Aquarubrobacter algicola gen. nov., sp. nov., a novel actinobacterium isolated from shallow eutrophic lake during the end of cyanobacterial harmful algal blooms.</title>
        <authorList>
            <person name="Chun S.J."/>
        </authorList>
    </citation>
    <scope>NUCLEOTIDE SEQUENCE [LARGE SCALE GENOMIC DNA]</scope>
    <source>
        <strain evidence="9 10">Seoho-28</strain>
    </source>
</reference>
<feature type="transmembrane region" description="Helical" evidence="7">
    <location>
        <begin position="148"/>
        <end position="169"/>
    </location>
</feature>
<comment type="subcellular location">
    <subcellularLocation>
        <location evidence="7">Cell membrane</location>
        <topology evidence="7">Multi-pass membrane protein</topology>
    </subcellularLocation>
    <subcellularLocation>
        <location evidence="1">Membrane</location>
        <topology evidence="1">Multi-pass membrane protein</topology>
    </subcellularLocation>
</comment>
<dbReference type="GO" id="GO:0043953">
    <property type="term" value="P:protein transport by the Tat complex"/>
    <property type="evidence" value="ECO:0007669"/>
    <property type="project" value="UniProtKB-UniRule"/>
</dbReference>
<dbReference type="PANTHER" id="PTHR30371">
    <property type="entry name" value="SEC-INDEPENDENT PROTEIN TRANSLOCASE PROTEIN TATC"/>
    <property type="match status" value="1"/>
</dbReference>
<feature type="transmembrane region" description="Helical" evidence="7">
    <location>
        <begin position="181"/>
        <end position="203"/>
    </location>
</feature>
<keyword evidence="7" id="KW-1003">Cell membrane</keyword>
<dbReference type="GO" id="GO:0065002">
    <property type="term" value="P:intracellular protein transmembrane transport"/>
    <property type="evidence" value="ECO:0007669"/>
    <property type="project" value="TreeGrafter"/>
</dbReference>
<keyword evidence="4 7" id="KW-1133">Transmembrane helix</keyword>
<dbReference type="AlphaFoldDB" id="A0A2T4UJ80"/>
<evidence type="ECO:0000256" key="8">
    <source>
        <dbReference type="SAM" id="MobiDB-lite"/>
    </source>
</evidence>
<feature type="transmembrane region" description="Helical" evidence="7">
    <location>
        <begin position="231"/>
        <end position="257"/>
    </location>
</feature>
<dbReference type="OrthoDB" id="9777044at2"/>
<keyword evidence="5 7" id="KW-0811">Translocation</keyword>
<keyword evidence="2 7" id="KW-0812">Transmembrane</keyword>
<gene>
    <name evidence="7 9" type="primary">tatC</name>
    <name evidence="9" type="ORF">C7Y72_06165</name>
</gene>
<evidence type="ECO:0000313" key="9">
    <source>
        <dbReference type="EMBL" id="PTL59265.1"/>
    </source>
</evidence>
<dbReference type="GO" id="GO:0009977">
    <property type="term" value="F:proton motive force dependent protein transmembrane transporter activity"/>
    <property type="evidence" value="ECO:0007669"/>
    <property type="project" value="TreeGrafter"/>
</dbReference>
<feature type="transmembrane region" description="Helical" evidence="7">
    <location>
        <begin position="290"/>
        <end position="310"/>
    </location>
</feature>
<feature type="transmembrane region" description="Helical" evidence="7">
    <location>
        <begin position="269"/>
        <end position="284"/>
    </location>
</feature>
<feature type="compositionally biased region" description="Acidic residues" evidence="8">
    <location>
        <begin position="327"/>
        <end position="344"/>
    </location>
</feature>
<keyword evidence="10" id="KW-1185">Reference proteome</keyword>
<name>A0A2T4UJ80_9ACTN</name>
<dbReference type="Proteomes" id="UP000240739">
    <property type="component" value="Unassembled WGS sequence"/>
</dbReference>
<dbReference type="EMBL" id="PYYB01000001">
    <property type="protein sequence ID" value="PTL59265.1"/>
    <property type="molecule type" value="Genomic_DNA"/>
</dbReference>
<organism evidence="9 10">
    <name type="scientific">Paraconexibacter algicola</name>
    <dbReference type="NCBI Taxonomy" id="2133960"/>
    <lineage>
        <taxon>Bacteria</taxon>
        <taxon>Bacillati</taxon>
        <taxon>Actinomycetota</taxon>
        <taxon>Thermoleophilia</taxon>
        <taxon>Solirubrobacterales</taxon>
        <taxon>Paraconexibacteraceae</taxon>
        <taxon>Paraconexibacter</taxon>
    </lineage>
</organism>
<evidence type="ECO:0000256" key="1">
    <source>
        <dbReference type="ARBA" id="ARBA00004141"/>
    </source>
</evidence>
<accession>A0A2T4UJ80</accession>
<feature type="compositionally biased region" description="Basic and acidic residues" evidence="8">
    <location>
        <begin position="361"/>
        <end position="374"/>
    </location>
</feature>
<dbReference type="HAMAP" id="MF_00902">
    <property type="entry name" value="TatC"/>
    <property type="match status" value="1"/>
</dbReference>
<comment type="similarity">
    <text evidence="7">Belongs to the TatC family.</text>
</comment>
<dbReference type="NCBIfam" id="TIGR00945">
    <property type="entry name" value="tatC"/>
    <property type="match status" value="1"/>
</dbReference>
<comment type="subunit">
    <text evidence="7">The Tat system comprises two distinct complexes: a TatABC complex, containing multiple copies of TatA, TatB and TatC subunits, and a separate TatA complex, containing only TatA subunits. Substrates initially bind to the TatABC complex, which probably triggers association of the separate TatA complex to form the active translocon.</text>
</comment>
<comment type="caution">
    <text evidence="9">The sequence shown here is derived from an EMBL/GenBank/DDBJ whole genome shotgun (WGS) entry which is preliminary data.</text>
</comment>
<feature type="region of interest" description="Disordered" evidence="8">
    <location>
        <begin position="355"/>
        <end position="374"/>
    </location>
</feature>
<comment type="caution">
    <text evidence="7">Lacks conserved residue(s) required for the propagation of feature annotation.</text>
</comment>
<dbReference type="InterPro" id="IPR002033">
    <property type="entry name" value="TatC"/>
</dbReference>
<dbReference type="RefSeq" id="WP_107567731.1">
    <property type="nucleotide sequence ID" value="NZ_PYYB01000001.1"/>
</dbReference>
<dbReference type="PRINTS" id="PR01840">
    <property type="entry name" value="TATCFAMILY"/>
</dbReference>
<keyword evidence="7" id="KW-0813">Transport</keyword>
<proteinExistence type="inferred from homology"/>
<sequence>MASTLRRPVGHDDRLSLVEHLDELRSRLIVCASVLLVSFMVCAWQNGALLNILNEPLERATATSLEKGRGLPGQLQKTQLAVRAIGAQNAAVAAALADPDLELSAAARQKLQETTKAATAAIADMPITKGNQPVTLRVGEPFMTTLTVALYFALLFAMPLLLYQLYAFVLPAFSPEERRVALPLMSMVPVLFITGVVFGYFVVLPPATQFLQNFNSDAFNVLVQANDYYKFAVLALAGLGLLFQLPVAILAATRVGIVTPLQLRKNRRYSLLIIAVVAMLLPGTDPVTMLISMAPLLVLYEASIWLAVLFNRGRPQESVLQQWRDEWGDDDEDDEDLPEPNLDFEIDEDFLDEDDLAEMGARADDPEDDRPATP</sequence>
<evidence type="ECO:0000256" key="6">
    <source>
        <dbReference type="ARBA" id="ARBA00023136"/>
    </source>
</evidence>
<keyword evidence="6 7" id="KW-0472">Membrane</keyword>
<comment type="function">
    <text evidence="7">Part of the twin-arginine translocation (Tat) system that transports large folded proteins containing a characteristic twin-arginine motif in their signal peptide across membranes. Together with TatB, TatC is part of a receptor directly interacting with Tat signal peptides.</text>
</comment>
<evidence type="ECO:0000256" key="2">
    <source>
        <dbReference type="ARBA" id="ARBA00022692"/>
    </source>
</evidence>
<evidence type="ECO:0000313" key="10">
    <source>
        <dbReference type="Proteomes" id="UP000240739"/>
    </source>
</evidence>
<evidence type="ECO:0000256" key="7">
    <source>
        <dbReference type="HAMAP-Rule" id="MF_00902"/>
    </source>
</evidence>
<dbReference type="Pfam" id="PF00902">
    <property type="entry name" value="TatC"/>
    <property type="match status" value="1"/>
</dbReference>
<protein>
    <recommendedName>
        <fullName evidence="7">Sec-independent protein translocase protein TatC</fullName>
    </recommendedName>
</protein>
<evidence type="ECO:0000256" key="5">
    <source>
        <dbReference type="ARBA" id="ARBA00023010"/>
    </source>
</evidence>
<dbReference type="GO" id="GO:0033281">
    <property type="term" value="C:TAT protein transport complex"/>
    <property type="evidence" value="ECO:0007669"/>
    <property type="project" value="UniProtKB-UniRule"/>
</dbReference>